<evidence type="ECO:0000313" key="1">
    <source>
        <dbReference type="EMBL" id="QTA89343.1"/>
    </source>
</evidence>
<organism evidence="1 2">
    <name type="scientific">Desulfonema magnum</name>
    <dbReference type="NCBI Taxonomy" id="45655"/>
    <lineage>
        <taxon>Bacteria</taxon>
        <taxon>Pseudomonadati</taxon>
        <taxon>Thermodesulfobacteriota</taxon>
        <taxon>Desulfobacteria</taxon>
        <taxon>Desulfobacterales</taxon>
        <taxon>Desulfococcaceae</taxon>
        <taxon>Desulfonema</taxon>
    </lineage>
</organism>
<protein>
    <submittedName>
        <fullName evidence="1">Uncharacterized protein</fullName>
    </submittedName>
</protein>
<name>A0A975BQ70_9BACT</name>
<proteinExistence type="predicted"/>
<evidence type="ECO:0000313" key="2">
    <source>
        <dbReference type="Proteomes" id="UP000663722"/>
    </source>
</evidence>
<dbReference type="Proteomes" id="UP000663722">
    <property type="component" value="Chromosome"/>
</dbReference>
<reference evidence="1" key="1">
    <citation type="journal article" date="2021" name="Microb. Physiol.">
        <title>Proteogenomic Insights into the Physiology of Marine, Sulfate-Reducing, Filamentous Desulfonema limicola and Desulfonema magnum.</title>
        <authorList>
            <person name="Schnaars V."/>
            <person name="Wohlbrand L."/>
            <person name="Scheve S."/>
            <person name="Hinrichs C."/>
            <person name="Reinhardt R."/>
            <person name="Rabus R."/>
        </authorList>
    </citation>
    <scope>NUCLEOTIDE SEQUENCE</scope>
    <source>
        <strain evidence="1">4be13</strain>
    </source>
</reference>
<accession>A0A975BQ70</accession>
<dbReference type="KEGG" id="dmm:dnm_053930"/>
<gene>
    <name evidence="1" type="ORF">dnm_053930</name>
</gene>
<dbReference type="EMBL" id="CP061800">
    <property type="protein sequence ID" value="QTA89343.1"/>
    <property type="molecule type" value="Genomic_DNA"/>
</dbReference>
<sequence>MDSLICIIPGFSGKIQESVLLHSGTELRSNVLDMLPCGHI</sequence>
<dbReference type="AlphaFoldDB" id="A0A975BQ70"/>
<keyword evidence="2" id="KW-1185">Reference proteome</keyword>